<evidence type="ECO:0000313" key="4">
    <source>
        <dbReference type="EMBL" id="NYD87374.1"/>
    </source>
</evidence>
<sequence length="171" mass="17312">MTPYLGEIRMFAGTFVPLGWVPCDGRLLPISEHDALFTLIGTTFGGDGQESFAVPDLRGRTPVGAGTSTSSGQAYVLGQTGGQEEVTLTVQQMPSHRHTALGSVAAATTGDPADGTWAAADGTPFGDGTGDASLAPGALAQAGGSQPHENRSPVLAVQMMISLSGVYPAPA</sequence>
<evidence type="ECO:0000313" key="6">
    <source>
        <dbReference type="Proteomes" id="UP000618382"/>
    </source>
</evidence>
<accession>A0A7Y9FHK7</accession>
<name>A0A7Y9FHK7_9CELL</name>
<feature type="region of interest" description="Disordered" evidence="1">
    <location>
        <begin position="122"/>
        <end position="150"/>
    </location>
</feature>
<comment type="caution">
    <text evidence="4">The sequence shown here is derived from an EMBL/GenBank/DDBJ whole genome shotgun (WGS) entry which is preliminary data.</text>
</comment>
<organism evidence="4 5">
    <name type="scientific">Cellulomonas oligotrophica</name>
    <dbReference type="NCBI Taxonomy" id="931536"/>
    <lineage>
        <taxon>Bacteria</taxon>
        <taxon>Bacillati</taxon>
        <taxon>Actinomycetota</taxon>
        <taxon>Actinomycetes</taxon>
        <taxon>Micrococcales</taxon>
        <taxon>Cellulomonadaceae</taxon>
        <taxon>Cellulomonas</taxon>
    </lineage>
</organism>
<dbReference type="Proteomes" id="UP000618382">
    <property type="component" value="Unassembled WGS sequence"/>
</dbReference>
<protein>
    <submittedName>
        <fullName evidence="4">Microcystin-dependent protein</fullName>
    </submittedName>
    <submittedName>
        <fullName evidence="3">Tail Collar domain-containing protein</fullName>
    </submittedName>
</protein>
<evidence type="ECO:0000256" key="1">
    <source>
        <dbReference type="SAM" id="MobiDB-lite"/>
    </source>
</evidence>
<dbReference type="EMBL" id="JACCBK010000001">
    <property type="protein sequence ID" value="NYD87374.1"/>
    <property type="molecule type" value="Genomic_DNA"/>
</dbReference>
<dbReference type="SUPFAM" id="SSF88874">
    <property type="entry name" value="Receptor-binding domain of short tail fibre protein gp12"/>
    <property type="match status" value="1"/>
</dbReference>
<feature type="domain" description="Phage tail collar" evidence="2">
    <location>
        <begin position="6"/>
        <end position="62"/>
    </location>
</feature>
<gene>
    <name evidence="4" type="ORF">BKA21_002923</name>
    <name evidence="3" type="ORF">Col01nite_36970</name>
</gene>
<dbReference type="EMBL" id="BONN01000019">
    <property type="protein sequence ID" value="GIG34538.1"/>
    <property type="molecule type" value="Genomic_DNA"/>
</dbReference>
<dbReference type="InterPro" id="IPR037053">
    <property type="entry name" value="Phage_tail_collar_dom_sf"/>
</dbReference>
<proteinExistence type="predicted"/>
<evidence type="ECO:0000313" key="5">
    <source>
        <dbReference type="Proteomes" id="UP000577956"/>
    </source>
</evidence>
<dbReference type="RefSeq" id="WP_140459723.1">
    <property type="nucleotide sequence ID" value="NZ_BAABFI010000007.1"/>
</dbReference>
<evidence type="ECO:0000313" key="3">
    <source>
        <dbReference type="EMBL" id="GIG34538.1"/>
    </source>
</evidence>
<evidence type="ECO:0000259" key="2">
    <source>
        <dbReference type="Pfam" id="PF07484"/>
    </source>
</evidence>
<dbReference type="InterPro" id="IPR011083">
    <property type="entry name" value="Phage_tail_collar_dom"/>
</dbReference>
<dbReference type="Proteomes" id="UP000577956">
    <property type="component" value="Unassembled WGS sequence"/>
</dbReference>
<reference evidence="4 5" key="1">
    <citation type="submission" date="2020-07" db="EMBL/GenBank/DDBJ databases">
        <title>Sequencing the genomes of 1000 actinobacteria strains.</title>
        <authorList>
            <person name="Klenk H.-P."/>
        </authorList>
    </citation>
    <scope>NUCLEOTIDE SEQUENCE [LARGE SCALE GENOMIC DNA]</scope>
    <source>
        <strain evidence="4 5">DSM 24482</strain>
    </source>
</reference>
<keyword evidence="6" id="KW-1185">Reference proteome</keyword>
<dbReference type="Gene3D" id="3.90.1340.10">
    <property type="entry name" value="Phage tail collar domain"/>
    <property type="match status" value="1"/>
</dbReference>
<reference evidence="3 6" key="2">
    <citation type="submission" date="2021-01" db="EMBL/GenBank/DDBJ databases">
        <title>Whole genome shotgun sequence of Cellulomonas oligotrophica NBRC 109435.</title>
        <authorList>
            <person name="Komaki H."/>
            <person name="Tamura T."/>
        </authorList>
    </citation>
    <scope>NUCLEOTIDE SEQUENCE [LARGE SCALE GENOMIC DNA]</scope>
    <source>
        <strain evidence="3 6">NBRC 109435</strain>
    </source>
</reference>
<dbReference type="AlphaFoldDB" id="A0A7Y9FHK7"/>
<dbReference type="Pfam" id="PF07484">
    <property type="entry name" value="Collar"/>
    <property type="match status" value="1"/>
</dbReference>